<comment type="caution">
    <text evidence="2">The sequence shown here is derived from an EMBL/GenBank/DDBJ whole genome shotgun (WGS) entry which is preliminary data.</text>
</comment>
<keyword evidence="1" id="KW-0732">Signal</keyword>
<feature type="chain" id="PRO_5015463263" evidence="1">
    <location>
        <begin position="21"/>
        <end position="141"/>
    </location>
</feature>
<evidence type="ECO:0000313" key="3">
    <source>
        <dbReference type="Proteomes" id="UP000244722"/>
    </source>
</evidence>
<gene>
    <name evidence="2" type="ORF">B9Z19DRAFT_1135791</name>
</gene>
<feature type="signal peptide" evidence="1">
    <location>
        <begin position="1"/>
        <end position="20"/>
    </location>
</feature>
<reference evidence="2 3" key="1">
    <citation type="submission" date="2017-04" db="EMBL/GenBank/DDBJ databases">
        <title>Draft genome sequence of Tuber borchii Vittad., a whitish edible truffle.</title>
        <authorList>
            <consortium name="DOE Joint Genome Institute"/>
            <person name="Murat C."/>
            <person name="Kuo A."/>
            <person name="Barry K.W."/>
            <person name="Clum A."/>
            <person name="Dockter R.B."/>
            <person name="Fauchery L."/>
            <person name="Iotti M."/>
            <person name="Kohler A."/>
            <person name="Labutti K."/>
            <person name="Lindquist E.A."/>
            <person name="Lipzen A."/>
            <person name="Ohm R.A."/>
            <person name="Wang M."/>
            <person name="Grigoriev I.V."/>
            <person name="Zambonelli A."/>
            <person name="Martin F.M."/>
        </authorList>
    </citation>
    <scope>NUCLEOTIDE SEQUENCE [LARGE SCALE GENOMIC DNA]</scope>
    <source>
        <strain evidence="2 3">Tbo3840</strain>
    </source>
</reference>
<protein>
    <submittedName>
        <fullName evidence="2">Uncharacterized protein</fullName>
    </submittedName>
</protein>
<dbReference type="AlphaFoldDB" id="A0A2T6ZC99"/>
<sequence>MKYSVSVIILCFSAVLNVAASTPDDNPDPGQDWQTFTISFDAYRPTIGPGTNTFDQVKNRNLNIRVNYPLGYQYTIYKSDYTVYALLELGVTLKQTSSYWFAGFVSDKPTFQSYMGHTMATTPSPILFRAHSGRHAALPPP</sequence>
<organism evidence="2 3">
    <name type="scientific">Tuber borchii</name>
    <name type="common">White truffle</name>
    <dbReference type="NCBI Taxonomy" id="42251"/>
    <lineage>
        <taxon>Eukaryota</taxon>
        <taxon>Fungi</taxon>
        <taxon>Dikarya</taxon>
        <taxon>Ascomycota</taxon>
        <taxon>Pezizomycotina</taxon>
        <taxon>Pezizomycetes</taxon>
        <taxon>Pezizales</taxon>
        <taxon>Tuberaceae</taxon>
        <taxon>Tuber</taxon>
    </lineage>
</organism>
<dbReference type="InterPro" id="IPR025649">
    <property type="entry name" value="DUF4360"/>
</dbReference>
<name>A0A2T6ZC99_TUBBO</name>
<dbReference type="Proteomes" id="UP000244722">
    <property type="component" value="Unassembled WGS sequence"/>
</dbReference>
<dbReference type="EMBL" id="NESQ01000410">
    <property type="protein sequence ID" value="PUU73122.1"/>
    <property type="molecule type" value="Genomic_DNA"/>
</dbReference>
<evidence type="ECO:0000313" key="2">
    <source>
        <dbReference type="EMBL" id="PUU73122.1"/>
    </source>
</evidence>
<accession>A0A2T6ZC99</accession>
<dbReference type="OrthoDB" id="152248at2759"/>
<evidence type="ECO:0000256" key="1">
    <source>
        <dbReference type="SAM" id="SignalP"/>
    </source>
</evidence>
<dbReference type="Pfam" id="PF14273">
    <property type="entry name" value="DUF4360"/>
    <property type="match status" value="1"/>
</dbReference>
<proteinExistence type="predicted"/>
<keyword evidence="3" id="KW-1185">Reference proteome</keyword>